<comment type="caution">
    <text evidence="1">The sequence shown here is derived from an EMBL/GenBank/DDBJ whole genome shotgun (WGS) entry which is preliminary data.</text>
</comment>
<evidence type="ECO:0000313" key="1">
    <source>
        <dbReference type="EMBL" id="KKK74968.1"/>
    </source>
</evidence>
<dbReference type="EMBL" id="LAZR01056075">
    <property type="protein sequence ID" value="KKK74968.1"/>
    <property type="molecule type" value="Genomic_DNA"/>
</dbReference>
<feature type="non-terminal residue" evidence="1">
    <location>
        <position position="1"/>
    </location>
</feature>
<sequence length="390" mass="41880">VVPVAGAAGATRAGRSVVESLLPGTKAGSELRAARGVQEASADIPASVKAIRERPEDVLPGRATEDPNLQALEARVLADDPKLGRRVEEGLEVAETKALTELAESFGPGTDKKAWQQEVILQGTPEEASIKIGQPDEMLTEAAAAFGTAYKEAEGFPIMMTRTPAGEGLQRPVSVAEQITRAIDDVDVLTTPEIQTRVAKRIQGRLTKLEKSGETVTTAQGTETVVQSDELLSLRSAIRTKRSALEKTAALNSDNAEEAQLLRNVEQVLTRVLEGQLPPDAVTALRATDVRYSQFKIAEGAINKSPTGDLTPENLRKALKQKVSPGRFARGETGELGRLAETGRDVAKFLGKPEEIKKITRNMTPEQKQTVKADLRIAVSNKSTRVVKGE</sequence>
<protein>
    <submittedName>
        <fullName evidence="1">Uncharacterized protein</fullName>
    </submittedName>
</protein>
<name>A0A0F8Y130_9ZZZZ</name>
<proteinExistence type="predicted"/>
<reference evidence="1" key="1">
    <citation type="journal article" date="2015" name="Nature">
        <title>Complex archaea that bridge the gap between prokaryotes and eukaryotes.</title>
        <authorList>
            <person name="Spang A."/>
            <person name="Saw J.H."/>
            <person name="Jorgensen S.L."/>
            <person name="Zaremba-Niedzwiedzka K."/>
            <person name="Martijn J."/>
            <person name="Lind A.E."/>
            <person name="van Eijk R."/>
            <person name="Schleper C."/>
            <person name="Guy L."/>
            <person name="Ettema T.J."/>
        </authorList>
    </citation>
    <scope>NUCLEOTIDE SEQUENCE</scope>
</reference>
<organism evidence="1">
    <name type="scientific">marine sediment metagenome</name>
    <dbReference type="NCBI Taxonomy" id="412755"/>
    <lineage>
        <taxon>unclassified sequences</taxon>
        <taxon>metagenomes</taxon>
        <taxon>ecological metagenomes</taxon>
    </lineage>
</organism>
<dbReference type="AlphaFoldDB" id="A0A0F8Y130"/>
<feature type="non-terminal residue" evidence="1">
    <location>
        <position position="390"/>
    </location>
</feature>
<accession>A0A0F8Y130</accession>
<gene>
    <name evidence="1" type="ORF">LCGC14_2878450</name>
</gene>